<keyword evidence="7" id="KW-0049">Antioxidant</keyword>
<dbReference type="CDD" id="cd00305">
    <property type="entry name" value="Cu-Zn_Superoxide_Dismutase"/>
    <property type="match status" value="1"/>
</dbReference>
<evidence type="ECO:0000256" key="12">
    <source>
        <dbReference type="SAM" id="SignalP"/>
    </source>
</evidence>
<dbReference type="GO" id="GO:0005507">
    <property type="term" value="F:copper ion binding"/>
    <property type="evidence" value="ECO:0007669"/>
    <property type="project" value="InterPro"/>
</dbReference>
<dbReference type="PANTHER" id="PTHR10003">
    <property type="entry name" value="SUPEROXIDE DISMUTASE CU-ZN -RELATED"/>
    <property type="match status" value="1"/>
</dbReference>
<dbReference type="InterPro" id="IPR024134">
    <property type="entry name" value="SOD_Cu/Zn_/chaperone"/>
</dbReference>
<dbReference type="FunFam" id="2.60.40.200:FF:000003">
    <property type="entry name" value="Superoxide dismutase [Cu-Zn], chloroplastic"/>
    <property type="match status" value="1"/>
</dbReference>
<dbReference type="EC" id="1.15.1.1" evidence="4"/>
<organism evidence="14 15">
    <name type="scientific">Parelaphostrongylus tenuis</name>
    <name type="common">Meningeal worm</name>
    <dbReference type="NCBI Taxonomy" id="148309"/>
    <lineage>
        <taxon>Eukaryota</taxon>
        <taxon>Metazoa</taxon>
        <taxon>Ecdysozoa</taxon>
        <taxon>Nematoda</taxon>
        <taxon>Chromadorea</taxon>
        <taxon>Rhabditida</taxon>
        <taxon>Rhabditina</taxon>
        <taxon>Rhabditomorpha</taxon>
        <taxon>Strongyloidea</taxon>
        <taxon>Metastrongylidae</taxon>
        <taxon>Parelaphostrongylus</taxon>
    </lineage>
</organism>
<name>A0AAD5LVT9_PARTN</name>
<comment type="similarity">
    <text evidence="3">Belongs to the Cu-Zn superoxide dismutase family.</text>
</comment>
<keyword evidence="10" id="KW-1015">Disulfide bond</keyword>
<dbReference type="SUPFAM" id="SSF49329">
    <property type="entry name" value="Cu,Zn superoxide dismutase-like"/>
    <property type="match status" value="1"/>
</dbReference>
<dbReference type="InterPro" id="IPR036423">
    <property type="entry name" value="SOD-like_Cu/Zn_dom_sf"/>
</dbReference>
<reference evidence="14" key="1">
    <citation type="submission" date="2021-06" db="EMBL/GenBank/DDBJ databases">
        <title>Parelaphostrongylus tenuis whole genome reference sequence.</title>
        <authorList>
            <person name="Garwood T.J."/>
            <person name="Larsen P.A."/>
            <person name="Fountain-Jones N.M."/>
            <person name="Garbe J.R."/>
            <person name="Macchietto M.G."/>
            <person name="Kania S.A."/>
            <person name="Gerhold R.W."/>
            <person name="Richards J.E."/>
            <person name="Wolf T.M."/>
        </authorList>
    </citation>
    <scope>NUCLEOTIDE SEQUENCE</scope>
    <source>
        <strain evidence="14">MNPRO001-30</strain>
        <tissue evidence="14">Meninges</tissue>
    </source>
</reference>
<feature type="chain" id="PRO_5042017487" description="superoxide dismutase" evidence="12">
    <location>
        <begin position="26"/>
        <end position="185"/>
    </location>
</feature>
<dbReference type="GO" id="GO:0004784">
    <property type="term" value="F:superoxide dismutase activity"/>
    <property type="evidence" value="ECO:0007669"/>
    <property type="project" value="UniProtKB-EC"/>
</dbReference>
<evidence type="ECO:0000256" key="7">
    <source>
        <dbReference type="ARBA" id="ARBA00022862"/>
    </source>
</evidence>
<evidence type="ECO:0000256" key="1">
    <source>
        <dbReference type="ARBA" id="ARBA00001935"/>
    </source>
</evidence>
<comment type="cofactor">
    <cofactor evidence="2">
        <name>Zn(2+)</name>
        <dbReference type="ChEBI" id="CHEBI:29105"/>
    </cofactor>
</comment>
<evidence type="ECO:0000256" key="4">
    <source>
        <dbReference type="ARBA" id="ARBA00012682"/>
    </source>
</evidence>
<keyword evidence="8" id="KW-0560">Oxidoreductase</keyword>
<comment type="caution">
    <text evidence="14">The sequence shown here is derived from an EMBL/GenBank/DDBJ whole genome shotgun (WGS) entry which is preliminary data.</text>
</comment>
<dbReference type="Pfam" id="PF00080">
    <property type="entry name" value="Sod_Cu"/>
    <property type="match status" value="1"/>
</dbReference>
<comment type="cofactor">
    <cofactor evidence="1">
        <name>Cu cation</name>
        <dbReference type="ChEBI" id="CHEBI:23378"/>
    </cofactor>
</comment>
<evidence type="ECO:0000313" key="14">
    <source>
        <dbReference type="EMBL" id="KAJ1346415.1"/>
    </source>
</evidence>
<dbReference type="PRINTS" id="PR00068">
    <property type="entry name" value="CUZNDISMTASE"/>
</dbReference>
<keyword evidence="12" id="KW-0732">Signal</keyword>
<gene>
    <name evidence="14" type="ORF">KIN20_001193</name>
</gene>
<evidence type="ECO:0000256" key="10">
    <source>
        <dbReference type="ARBA" id="ARBA00023157"/>
    </source>
</evidence>
<dbReference type="EMBL" id="JAHQIW010000166">
    <property type="protein sequence ID" value="KAJ1346415.1"/>
    <property type="molecule type" value="Genomic_DNA"/>
</dbReference>
<accession>A0AAD5LVT9</accession>
<evidence type="ECO:0000256" key="5">
    <source>
        <dbReference type="ARBA" id="ARBA00022723"/>
    </source>
</evidence>
<feature type="domain" description="Superoxide dismutase copper/zinc binding" evidence="13">
    <location>
        <begin position="51"/>
        <end position="182"/>
    </location>
</feature>
<sequence length="185" mass="19036">MLIRNLLLLAILGAVSVLVVQCCNGGEPPVLRARANMLEAVRGGSPSVPAGTVAFVQRGNVLTITGTVHNLTPGQHGIHVHETGNLANGCLAAGNHYNPTNMNHGAPTAKVRHVGDLGNIVAGSNGVAELNIQDTVIKLNGPQSVIGRALVIHAMRDDLGLGGSQVSLTTGDSGRRVLCGIIEML</sequence>
<keyword evidence="5" id="KW-0479">Metal-binding</keyword>
<dbReference type="InterPro" id="IPR001424">
    <property type="entry name" value="SOD_Cu_Zn_dom"/>
</dbReference>
<comment type="catalytic activity">
    <reaction evidence="11">
        <text>2 superoxide + 2 H(+) = H2O2 + O2</text>
        <dbReference type="Rhea" id="RHEA:20696"/>
        <dbReference type="ChEBI" id="CHEBI:15378"/>
        <dbReference type="ChEBI" id="CHEBI:15379"/>
        <dbReference type="ChEBI" id="CHEBI:16240"/>
        <dbReference type="ChEBI" id="CHEBI:18421"/>
        <dbReference type="EC" id="1.15.1.1"/>
    </reaction>
</comment>
<evidence type="ECO:0000313" key="15">
    <source>
        <dbReference type="Proteomes" id="UP001196413"/>
    </source>
</evidence>
<dbReference type="AlphaFoldDB" id="A0AAD5LVT9"/>
<dbReference type="Gene3D" id="2.60.40.200">
    <property type="entry name" value="Superoxide dismutase, copper/zinc binding domain"/>
    <property type="match status" value="1"/>
</dbReference>
<evidence type="ECO:0000256" key="6">
    <source>
        <dbReference type="ARBA" id="ARBA00022833"/>
    </source>
</evidence>
<evidence type="ECO:0000259" key="13">
    <source>
        <dbReference type="Pfam" id="PF00080"/>
    </source>
</evidence>
<protein>
    <recommendedName>
        <fullName evidence="4">superoxide dismutase</fullName>
        <ecNumber evidence="4">1.15.1.1</ecNumber>
    </recommendedName>
</protein>
<evidence type="ECO:0000256" key="11">
    <source>
        <dbReference type="ARBA" id="ARBA00049204"/>
    </source>
</evidence>
<keyword evidence="6" id="KW-0862">Zinc</keyword>
<evidence type="ECO:0000256" key="3">
    <source>
        <dbReference type="ARBA" id="ARBA00010457"/>
    </source>
</evidence>
<evidence type="ECO:0000256" key="2">
    <source>
        <dbReference type="ARBA" id="ARBA00001947"/>
    </source>
</evidence>
<dbReference type="Proteomes" id="UP001196413">
    <property type="component" value="Unassembled WGS sequence"/>
</dbReference>
<evidence type="ECO:0000256" key="8">
    <source>
        <dbReference type="ARBA" id="ARBA00023002"/>
    </source>
</evidence>
<feature type="signal peptide" evidence="12">
    <location>
        <begin position="1"/>
        <end position="25"/>
    </location>
</feature>
<proteinExistence type="inferred from homology"/>
<evidence type="ECO:0000256" key="9">
    <source>
        <dbReference type="ARBA" id="ARBA00023008"/>
    </source>
</evidence>
<keyword evidence="15" id="KW-1185">Reference proteome</keyword>
<keyword evidence="9" id="KW-0186">Copper</keyword>